<protein>
    <submittedName>
        <fullName evidence="4">Uncharacterized protein</fullName>
    </submittedName>
</protein>
<keyword evidence="2" id="KW-1133">Transmembrane helix</keyword>
<proteinExistence type="predicted"/>
<dbReference type="AlphaFoldDB" id="A0A507C9R6"/>
<evidence type="ECO:0000256" key="2">
    <source>
        <dbReference type="SAM" id="Phobius"/>
    </source>
</evidence>
<feature type="transmembrane region" description="Helical" evidence="2">
    <location>
        <begin position="139"/>
        <end position="162"/>
    </location>
</feature>
<evidence type="ECO:0000256" key="1">
    <source>
        <dbReference type="SAM" id="MobiDB-lite"/>
    </source>
</evidence>
<dbReference type="VEuPathDB" id="FungiDB:SeMB42_g07353"/>
<reference evidence="4 5" key="1">
    <citation type="journal article" date="2019" name="Sci. Rep.">
        <title>Comparative genomics of chytrid fungi reveal insights into the obligate biotrophic and pathogenic lifestyle of Synchytrium endobioticum.</title>
        <authorList>
            <person name="van de Vossenberg B.T.L.H."/>
            <person name="Warris S."/>
            <person name="Nguyen H.D.T."/>
            <person name="van Gent-Pelzer M.P.E."/>
            <person name="Joly D.L."/>
            <person name="van de Geest H.C."/>
            <person name="Bonants P.J.M."/>
            <person name="Smith D.S."/>
            <person name="Levesque C.A."/>
            <person name="van der Lee T.A.J."/>
        </authorList>
    </citation>
    <scope>NUCLEOTIDE SEQUENCE [LARGE SCALE GENOMIC DNA]</scope>
    <source>
        <strain evidence="4 5">LEV6574</strain>
    </source>
</reference>
<feature type="compositionally biased region" description="Polar residues" evidence="1">
    <location>
        <begin position="475"/>
        <end position="486"/>
    </location>
</feature>
<keyword evidence="2" id="KW-0472">Membrane</keyword>
<feature type="chain" id="PRO_5021295802" evidence="3">
    <location>
        <begin position="21"/>
        <end position="512"/>
    </location>
</feature>
<organism evidence="4 5">
    <name type="scientific">Synchytrium endobioticum</name>
    <dbReference type="NCBI Taxonomy" id="286115"/>
    <lineage>
        <taxon>Eukaryota</taxon>
        <taxon>Fungi</taxon>
        <taxon>Fungi incertae sedis</taxon>
        <taxon>Chytridiomycota</taxon>
        <taxon>Chytridiomycota incertae sedis</taxon>
        <taxon>Chytridiomycetes</taxon>
        <taxon>Synchytriales</taxon>
        <taxon>Synchytriaceae</taxon>
        <taxon>Synchytrium</taxon>
    </lineage>
</organism>
<keyword evidence="3" id="KW-0732">Signal</keyword>
<evidence type="ECO:0000313" key="5">
    <source>
        <dbReference type="Proteomes" id="UP000320475"/>
    </source>
</evidence>
<accession>A0A507C9R6</accession>
<feature type="transmembrane region" description="Helical" evidence="2">
    <location>
        <begin position="114"/>
        <end position="133"/>
    </location>
</feature>
<feature type="transmembrane region" description="Helical" evidence="2">
    <location>
        <begin position="80"/>
        <end position="102"/>
    </location>
</feature>
<feature type="compositionally biased region" description="Basic and acidic residues" evidence="1">
    <location>
        <begin position="487"/>
        <end position="512"/>
    </location>
</feature>
<evidence type="ECO:0000256" key="3">
    <source>
        <dbReference type="SAM" id="SignalP"/>
    </source>
</evidence>
<dbReference type="EMBL" id="QEAM01000715">
    <property type="protein sequence ID" value="TPX36088.1"/>
    <property type="molecule type" value="Genomic_DNA"/>
</dbReference>
<gene>
    <name evidence="4" type="ORF">SeLEV6574_g08099</name>
</gene>
<comment type="caution">
    <text evidence="4">The sequence shown here is derived from an EMBL/GenBank/DDBJ whole genome shotgun (WGS) entry which is preliminary data.</text>
</comment>
<name>A0A507C9R6_9FUNG</name>
<keyword evidence="2" id="KW-0812">Transmembrane</keyword>
<sequence length="512" mass="57780">MHRRLILAAATLLFITSSYASTSGLVKRDDIEDPSVHNQGLPAHDVARVDADSKLWTMLQIAHAGWGLGEFGVTLNNPSFMDASGCVGTVSLLVFQVLTWCLRRKYTDREMDKICSLNWNGAVLTSGVTYLMFLRPHPWFHVILLSVNLSAHFLIGSTIFDLRRVSTMRGAMPSGGHIEVVGGTLQAKLPLSVIIVASKVVSLELTVMFTSLPKTLILVSNFWLSENLSRQTSSIHPLRLGHHPSRHPHLMADSYLEDDRVEIDLMTEEMSDMRSRNEEYRIRRGTAADDTERRRIDDETDKLRIELTQSQRDFRAFRRDAVKRYQDAIIATATAAGSGTTSGANTTLPQGTLSTLYQKSQPDIKIPDPDPFYGLLGDYVTWRFQLLNVIKVRKLLDTDVTKIVYAGSLLKGPAASWYQMWSERRDKDLSIPTTQASQEELTRRSAEWVYFLEDLDTKFKDPLEEVKSRTLVYQQTTQGARSSTNRSHFEIKADAKSPARRGIWKDATKMDP</sequence>
<dbReference type="Proteomes" id="UP000320475">
    <property type="component" value="Unassembled WGS sequence"/>
</dbReference>
<feature type="region of interest" description="Disordered" evidence="1">
    <location>
        <begin position="475"/>
        <end position="512"/>
    </location>
</feature>
<evidence type="ECO:0000313" key="4">
    <source>
        <dbReference type="EMBL" id="TPX36088.1"/>
    </source>
</evidence>
<feature type="signal peptide" evidence="3">
    <location>
        <begin position="1"/>
        <end position="20"/>
    </location>
</feature>